<dbReference type="PANTHER" id="PTHR43394:SF1">
    <property type="entry name" value="ATP-BINDING CASSETTE SUB-FAMILY B MEMBER 10, MITOCHONDRIAL"/>
    <property type="match status" value="1"/>
</dbReference>
<feature type="transmembrane region" description="Helical" evidence="11">
    <location>
        <begin position="141"/>
        <end position="159"/>
    </location>
</feature>
<protein>
    <submittedName>
        <fullName evidence="14">ATP-binding cassette, subfamily B</fullName>
    </submittedName>
</protein>
<keyword evidence="9 11" id="KW-0472">Membrane</keyword>
<feature type="transmembrane region" description="Helical" evidence="11">
    <location>
        <begin position="62"/>
        <end position="82"/>
    </location>
</feature>
<gene>
    <name evidence="14" type="ORF">SAMN04489726_6368</name>
</gene>
<keyword evidence="6" id="KW-0547">Nucleotide-binding</keyword>
<dbReference type="PROSITE" id="PS50893">
    <property type="entry name" value="ABC_TRANSPORTER_2"/>
    <property type="match status" value="1"/>
</dbReference>
<feature type="transmembrane region" description="Helical" evidence="11">
    <location>
        <begin position="21"/>
        <end position="42"/>
    </location>
</feature>
<evidence type="ECO:0000256" key="8">
    <source>
        <dbReference type="ARBA" id="ARBA00022989"/>
    </source>
</evidence>
<evidence type="ECO:0000256" key="10">
    <source>
        <dbReference type="ARBA" id="ARBA00023455"/>
    </source>
</evidence>
<evidence type="ECO:0000256" key="6">
    <source>
        <dbReference type="ARBA" id="ARBA00022741"/>
    </source>
</evidence>
<name>A0A1H0AYT0_ALLAB</name>
<evidence type="ECO:0000256" key="2">
    <source>
        <dbReference type="ARBA" id="ARBA00022448"/>
    </source>
</evidence>
<dbReference type="SMART" id="SM00382">
    <property type="entry name" value="AAA"/>
    <property type="match status" value="1"/>
</dbReference>
<keyword evidence="5 11" id="KW-0812">Transmembrane</keyword>
<accession>A0A1H0AYT0</accession>
<dbReference type="eggNOG" id="COG1132">
    <property type="taxonomic scope" value="Bacteria"/>
</dbReference>
<evidence type="ECO:0000259" key="12">
    <source>
        <dbReference type="PROSITE" id="PS50893"/>
    </source>
</evidence>
<sequence length="595" mass="64045">MGNRGSTFRELRRLIPYYRASRLPLLAAGICALGAMLAGLVIPLVTQKIIDGPVRTGDTTALVWLVLAVAGLGVVEAVLLFARRQLSAPPNNRAEAGMRAALYAHLQRLPLGFHDSWQSGQLLSRGVDDVATIRRFMTFTLIYLVINTTTIFVGLGIMYTLAPVLGLVVTICMLPVLVSTYFYETRYRVVARRAQDQAGDLATTVEESVLGIRVLKAFGRGEHLRGHYLKQAADLRETGLRKISVIAVLWTTIIVLPGLAVAAQLAAGAHGIAAGTMTLGTLVASITLTTFLTWPVESLGWFLAELNSAAAACERFGEVSDTGPAVTDPADPKPLPRPVRGELRFEGVRMRYPAADTDVLSTVDLTLHPGETVALVGATGCGKTTLTALIPRFYDVSAGRITLDGTDIRDLSLNDLRSQIAVAFEEAVLFSATVRENVAMGTHRPTTEDEVREALRVANAEDFVDTLPQGLDTPIGEQGLSLSGGQRQRLALARAVIGRPAVLVLDDPLSALDVHTEAEVEQALRRVLHGVTALVVAHRPSTVQLADRIAVLHEGRIVATGTHRELLASSKVYRTLLSTMDDDASEVEDLEVTAR</sequence>
<proteinExistence type="inferred from homology"/>
<evidence type="ECO:0000313" key="14">
    <source>
        <dbReference type="EMBL" id="SDN38605.1"/>
    </source>
</evidence>
<keyword evidence="8 11" id="KW-1133">Transmembrane helix</keyword>
<dbReference type="CDD" id="cd18543">
    <property type="entry name" value="ABC_6TM_Rv0194_D1_like"/>
    <property type="match status" value="1"/>
</dbReference>
<dbReference type="Proteomes" id="UP000183376">
    <property type="component" value="Chromosome I"/>
</dbReference>
<reference evidence="14 15" key="1">
    <citation type="submission" date="2016-10" db="EMBL/GenBank/DDBJ databases">
        <authorList>
            <person name="de Groot N.N."/>
        </authorList>
    </citation>
    <scope>NUCLEOTIDE SEQUENCE [LARGE SCALE GENOMIC DNA]</scope>
    <source>
        <strain evidence="14 15">DSM 44149</strain>
    </source>
</reference>
<dbReference type="PROSITE" id="PS50929">
    <property type="entry name" value="ABC_TM1F"/>
    <property type="match status" value="1"/>
</dbReference>
<dbReference type="InterPro" id="IPR039421">
    <property type="entry name" value="Type_1_exporter"/>
</dbReference>
<keyword evidence="2" id="KW-0813">Transport</keyword>
<dbReference type="Gene3D" id="3.40.50.300">
    <property type="entry name" value="P-loop containing nucleotide triphosphate hydrolases"/>
    <property type="match status" value="1"/>
</dbReference>
<comment type="similarity">
    <text evidence="10">Belongs to the ABC transporter superfamily. Siderophore-Fe(3+) uptake transporter (SIUT) (TC 3.A.1.21) family.</text>
</comment>
<dbReference type="PROSITE" id="PS00211">
    <property type="entry name" value="ABC_TRANSPORTER_1"/>
    <property type="match status" value="1"/>
</dbReference>
<evidence type="ECO:0000256" key="3">
    <source>
        <dbReference type="ARBA" id="ARBA00022475"/>
    </source>
</evidence>
<dbReference type="SUPFAM" id="SSF52540">
    <property type="entry name" value="P-loop containing nucleoside triphosphate hydrolases"/>
    <property type="match status" value="1"/>
</dbReference>
<dbReference type="PANTHER" id="PTHR43394">
    <property type="entry name" value="ATP-DEPENDENT PERMEASE MDL1, MITOCHONDRIAL"/>
    <property type="match status" value="1"/>
</dbReference>
<evidence type="ECO:0000256" key="7">
    <source>
        <dbReference type="ARBA" id="ARBA00022840"/>
    </source>
</evidence>
<dbReference type="SUPFAM" id="SSF90123">
    <property type="entry name" value="ABC transporter transmembrane region"/>
    <property type="match status" value="1"/>
</dbReference>
<dbReference type="Gene3D" id="1.20.1560.10">
    <property type="entry name" value="ABC transporter type 1, transmembrane domain"/>
    <property type="match status" value="1"/>
</dbReference>
<dbReference type="InterPro" id="IPR003439">
    <property type="entry name" value="ABC_transporter-like_ATP-bd"/>
</dbReference>
<dbReference type="InterPro" id="IPR003593">
    <property type="entry name" value="AAA+_ATPase"/>
</dbReference>
<keyword evidence="4" id="KW-0997">Cell inner membrane</keyword>
<dbReference type="GO" id="GO:0015421">
    <property type="term" value="F:ABC-type oligopeptide transporter activity"/>
    <property type="evidence" value="ECO:0007669"/>
    <property type="project" value="TreeGrafter"/>
</dbReference>
<dbReference type="GO" id="GO:0016887">
    <property type="term" value="F:ATP hydrolysis activity"/>
    <property type="evidence" value="ECO:0007669"/>
    <property type="project" value="InterPro"/>
</dbReference>
<feature type="domain" description="ABC transmembrane type-1" evidence="13">
    <location>
        <begin position="26"/>
        <end position="308"/>
    </location>
</feature>
<dbReference type="GO" id="GO:0005524">
    <property type="term" value="F:ATP binding"/>
    <property type="evidence" value="ECO:0007669"/>
    <property type="project" value="UniProtKB-KW"/>
</dbReference>
<evidence type="ECO:0000256" key="5">
    <source>
        <dbReference type="ARBA" id="ARBA00022692"/>
    </source>
</evidence>
<dbReference type="InterPro" id="IPR027417">
    <property type="entry name" value="P-loop_NTPase"/>
</dbReference>
<feature type="domain" description="ABC transporter" evidence="12">
    <location>
        <begin position="343"/>
        <end position="579"/>
    </location>
</feature>
<dbReference type="InterPro" id="IPR017871">
    <property type="entry name" value="ABC_transporter-like_CS"/>
</dbReference>
<dbReference type="FunFam" id="3.40.50.300:FF:000221">
    <property type="entry name" value="Multidrug ABC transporter ATP-binding protein"/>
    <property type="match status" value="1"/>
</dbReference>
<evidence type="ECO:0000256" key="11">
    <source>
        <dbReference type="SAM" id="Phobius"/>
    </source>
</evidence>
<comment type="subcellular location">
    <subcellularLocation>
        <location evidence="1">Cell inner membrane</location>
        <topology evidence="1">Multi-pass membrane protein</topology>
    </subcellularLocation>
</comment>
<evidence type="ECO:0000256" key="1">
    <source>
        <dbReference type="ARBA" id="ARBA00004429"/>
    </source>
</evidence>
<dbReference type="Pfam" id="PF00664">
    <property type="entry name" value="ABC_membrane"/>
    <property type="match status" value="1"/>
</dbReference>
<dbReference type="STRING" id="211114.SAMN04489726_6368"/>
<dbReference type="InterPro" id="IPR011527">
    <property type="entry name" value="ABC1_TM_dom"/>
</dbReference>
<organism evidence="14 15">
    <name type="scientific">Allokutzneria albata</name>
    <name type="common">Kibdelosporangium albatum</name>
    <dbReference type="NCBI Taxonomy" id="211114"/>
    <lineage>
        <taxon>Bacteria</taxon>
        <taxon>Bacillati</taxon>
        <taxon>Actinomycetota</taxon>
        <taxon>Actinomycetes</taxon>
        <taxon>Pseudonocardiales</taxon>
        <taxon>Pseudonocardiaceae</taxon>
        <taxon>Allokutzneria</taxon>
    </lineage>
</organism>
<keyword evidence="15" id="KW-1185">Reference proteome</keyword>
<evidence type="ECO:0000313" key="15">
    <source>
        <dbReference type="Proteomes" id="UP000183376"/>
    </source>
</evidence>
<dbReference type="Pfam" id="PF00005">
    <property type="entry name" value="ABC_tran"/>
    <property type="match status" value="1"/>
</dbReference>
<feature type="transmembrane region" description="Helical" evidence="11">
    <location>
        <begin position="165"/>
        <end position="183"/>
    </location>
</feature>
<evidence type="ECO:0000259" key="13">
    <source>
        <dbReference type="PROSITE" id="PS50929"/>
    </source>
</evidence>
<dbReference type="AlphaFoldDB" id="A0A1H0AYT0"/>
<dbReference type="RefSeq" id="WP_043810083.1">
    <property type="nucleotide sequence ID" value="NZ_JOEF01000001.1"/>
</dbReference>
<feature type="transmembrane region" description="Helical" evidence="11">
    <location>
        <begin position="245"/>
        <end position="266"/>
    </location>
</feature>
<dbReference type="EMBL" id="LT629701">
    <property type="protein sequence ID" value="SDN38605.1"/>
    <property type="molecule type" value="Genomic_DNA"/>
</dbReference>
<keyword evidence="3" id="KW-1003">Cell membrane</keyword>
<evidence type="ECO:0000256" key="4">
    <source>
        <dbReference type="ARBA" id="ARBA00022519"/>
    </source>
</evidence>
<dbReference type="InterPro" id="IPR036640">
    <property type="entry name" value="ABC1_TM_sf"/>
</dbReference>
<dbReference type="GO" id="GO:0005886">
    <property type="term" value="C:plasma membrane"/>
    <property type="evidence" value="ECO:0007669"/>
    <property type="project" value="UniProtKB-SubCell"/>
</dbReference>
<evidence type="ECO:0000256" key="9">
    <source>
        <dbReference type="ARBA" id="ARBA00023136"/>
    </source>
</evidence>
<keyword evidence="7 14" id="KW-0067">ATP-binding</keyword>